<dbReference type="InterPro" id="IPR003323">
    <property type="entry name" value="OTU_dom"/>
</dbReference>
<dbReference type="Proteomes" id="UP001627154">
    <property type="component" value="Unassembled WGS sequence"/>
</dbReference>
<reference evidence="2 3" key="1">
    <citation type="journal article" date="2024" name="bioRxiv">
        <title>A reference genome for Trichogramma kaykai: A tiny desert-dwelling parasitoid wasp with competing sex-ratio distorters.</title>
        <authorList>
            <person name="Culotta J."/>
            <person name="Lindsey A.R."/>
        </authorList>
    </citation>
    <scope>NUCLEOTIDE SEQUENCE [LARGE SCALE GENOMIC DNA]</scope>
    <source>
        <strain evidence="2 3">KSX58</strain>
    </source>
</reference>
<name>A0ABD2XDM4_9HYME</name>
<organism evidence="2 3">
    <name type="scientific">Trichogramma kaykai</name>
    <dbReference type="NCBI Taxonomy" id="54128"/>
    <lineage>
        <taxon>Eukaryota</taxon>
        <taxon>Metazoa</taxon>
        <taxon>Ecdysozoa</taxon>
        <taxon>Arthropoda</taxon>
        <taxon>Hexapoda</taxon>
        <taxon>Insecta</taxon>
        <taxon>Pterygota</taxon>
        <taxon>Neoptera</taxon>
        <taxon>Endopterygota</taxon>
        <taxon>Hymenoptera</taxon>
        <taxon>Apocrita</taxon>
        <taxon>Proctotrupomorpha</taxon>
        <taxon>Chalcidoidea</taxon>
        <taxon>Trichogrammatidae</taxon>
        <taxon>Trichogramma</taxon>
    </lineage>
</organism>
<protein>
    <recommendedName>
        <fullName evidence="1">OTU domain-containing protein</fullName>
    </recommendedName>
</protein>
<sequence length="141" mass="16096">MQCIKLVNIVKPTNLPPFKPLGSIDSKEIPMHFLNYKYSIKCKFLQVSSNILKCPIKVIQATEAPYLVGSEFESERKLTLTYHRNMYHLGAHYNFLSNVKSVIIIQRLLHAMIDGCSPEPRGSHPLYDQSQAMKHANHAMV</sequence>
<accession>A0ABD2XDM4</accession>
<proteinExistence type="predicted"/>
<evidence type="ECO:0000313" key="3">
    <source>
        <dbReference type="Proteomes" id="UP001627154"/>
    </source>
</evidence>
<feature type="domain" description="OTU" evidence="1">
    <location>
        <begin position="45"/>
        <end position="93"/>
    </location>
</feature>
<dbReference type="Pfam" id="PF02338">
    <property type="entry name" value="OTU"/>
    <property type="match status" value="1"/>
</dbReference>
<keyword evidence="3" id="KW-1185">Reference proteome</keyword>
<evidence type="ECO:0000313" key="2">
    <source>
        <dbReference type="EMBL" id="KAL3403245.1"/>
    </source>
</evidence>
<dbReference type="EMBL" id="JBJJXI010000031">
    <property type="protein sequence ID" value="KAL3403245.1"/>
    <property type="molecule type" value="Genomic_DNA"/>
</dbReference>
<comment type="caution">
    <text evidence="2">The sequence shown here is derived from an EMBL/GenBank/DDBJ whole genome shotgun (WGS) entry which is preliminary data.</text>
</comment>
<dbReference type="AlphaFoldDB" id="A0ABD2XDM4"/>
<gene>
    <name evidence="2" type="ORF">TKK_003852</name>
</gene>
<evidence type="ECO:0000259" key="1">
    <source>
        <dbReference type="Pfam" id="PF02338"/>
    </source>
</evidence>